<evidence type="ECO:0000256" key="4">
    <source>
        <dbReference type="ARBA" id="ARBA00022679"/>
    </source>
</evidence>
<dbReference type="Pfam" id="PF00856">
    <property type="entry name" value="SET"/>
    <property type="match status" value="1"/>
</dbReference>
<dbReference type="GO" id="GO:0008168">
    <property type="term" value="F:methyltransferase activity"/>
    <property type="evidence" value="ECO:0007669"/>
    <property type="project" value="UniProtKB-KW"/>
</dbReference>
<feature type="region of interest" description="Disordered" evidence="9">
    <location>
        <begin position="493"/>
        <end position="522"/>
    </location>
</feature>
<reference evidence="12 14" key="1">
    <citation type="journal article" date="2012" name="Nature">
        <title>Algal genomes reveal evolutionary mosaicism and the fate of nucleomorphs.</title>
        <authorList>
            <consortium name="DOE Joint Genome Institute"/>
            <person name="Curtis B.A."/>
            <person name="Tanifuji G."/>
            <person name="Burki F."/>
            <person name="Gruber A."/>
            <person name="Irimia M."/>
            <person name="Maruyama S."/>
            <person name="Arias M.C."/>
            <person name="Ball S.G."/>
            <person name="Gile G.H."/>
            <person name="Hirakawa Y."/>
            <person name="Hopkins J.F."/>
            <person name="Kuo A."/>
            <person name="Rensing S.A."/>
            <person name="Schmutz J."/>
            <person name="Symeonidi A."/>
            <person name="Elias M."/>
            <person name="Eveleigh R.J."/>
            <person name="Herman E.K."/>
            <person name="Klute M.J."/>
            <person name="Nakayama T."/>
            <person name="Obornik M."/>
            <person name="Reyes-Prieto A."/>
            <person name="Armbrust E.V."/>
            <person name="Aves S.J."/>
            <person name="Beiko R.G."/>
            <person name="Coutinho P."/>
            <person name="Dacks J.B."/>
            <person name="Durnford D.G."/>
            <person name="Fast N.M."/>
            <person name="Green B.R."/>
            <person name="Grisdale C.J."/>
            <person name="Hempel F."/>
            <person name="Henrissat B."/>
            <person name="Hoppner M.P."/>
            <person name="Ishida K."/>
            <person name="Kim E."/>
            <person name="Koreny L."/>
            <person name="Kroth P.G."/>
            <person name="Liu Y."/>
            <person name="Malik S.B."/>
            <person name="Maier U.G."/>
            <person name="McRose D."/>
            <person name="Mock T."/>
            <person name="Neilson J.A."/>
            <person name="Onodera N.T."/>
            <person name="Poole A.M."/>
            <person name="Pritham E.J."/>
            <person name="Richards T.A."/>
            <person name="Rocap G."/>
            <person name="Roy S.W."/>
            <person name="Sarai C."/>
            <person name="Schaack S."/>
            <person name="Shirato S."/>
            <person name="Slamovits C.H."/>
            <person name="Spencer D.F."/>
            <person name="Suzuki S."/>
            <person name="Worden A.Z."/>
            <person name="Zauner S."/>
            <person name="Barry K."/>
            <person name="Bell C."/>
            <person name="Bharti A.K."/>
            <person name="Crow J.A."/>
            <person name="Grimwood J."/>
            <person name="Kramer R."/>
            <person name="Lindquist E."/>
            <person name="Lucas S."/>
            <person name="Salamov A."/>
            <person name="McFadden G.I."/>
            <person name="Lane C.E."/>
            <person name="Keeling P.J."/>
            <person name="Gray M.W."/>
            <person name="Grigoriev I.V."/>
            <person name="Archibald J.M."/>
        </authorList>
    </citation>
    <scope>NUCLEOTIDE SEQUENCE</scope>
    <source>
        <strain evidence="12 14">CCMP2712</strain>
    </source>
</reference>
<dbReference type="InterPro" id="IPR050973">
    <property type="entry name" value="H3K9_Histone-Lys_N-MTase"/>
</dbReference>
<keyword evidence="2" id="KW-0158">Chromosome</keyword>
<evidence type="ECO:0000256" key="6">
    <source>
        <dbReference type="ARBA" id="ARBA00022723"/>
    </source>
</evidence>
<dbReference type="EMBL" id="JH992991">
    <property type="protein sequence ID" value="EKX47109.1"/>
    <property type="molecule type" value="Genomic_DNA"/>
</dbReference>
<keyword evidence="14" id="KW-1185">Reference proteome</keyword>
<keyword evidence="5" id="KW-0949">S-adenosyl-L-methionine</keyword>
<dbReference type="GO" id="GO:0005694">
    <property type="term" value="C:chromosome"/>
    <property type="evidence" value="ECO:0007669"/>
    <property type="project" value="UniProtKB-SubCell"/>
</dbReference>
<feature type="compositionally biased region" description="Basic residues" evidence="9">
    <location>
        <begin position="253"/>
        <end position="263"/>
    </location>
</feature>
<dbReference type="PaxDb" id="55529-EKX47109"/>
<feature type="region of interest" description="Disordered" evidence="9">
    <location>
        <begin position="1"/>
        <end position="72"/>
    </location>
</feature>
<evidence type="ECO:0000256" key="7">
    <source>
        <dbReference type="ARBA" id="ARBA00022833"/>
    </source>
</evidence>
<gene>
    <name evidence="12" type="ORF">GUITHDRAFT_137717</name>
</gene>
<sequence length="624" mass="70607">MAPCSRWEGRVKGDAEEESQQGQKGMADNEGWEEPEDSGEGPSNRPPLKRRRWIPDDGDLRIEASQSEGLTDEELARMLQQQEDEAAELQRIQQRRDEEIARREQEMFNNEAGWTATPKLKRKTPQLLDELQSACQTAGENGDTQEDGPLKDDEEYAKIVQERCNMEARLQEEKRLRKLHEATGWLGDLSDRKLRERPQRVEPPKEERKAHPSGGKGASTNRADPAKKDGKKAKKDEEMCMDGPASKTVMNGKLKKNAKKKFPRACDSPKADSSTQESSPGGTDENLLGRVVFFRGKYGRIIQRMNPSKLLQEMENGLEMEWSNLKPLHMDKNGQIEGCVLPIIGLLSGLAPGVLGSLPEYKRRYPAWQWEDNVYCDRSPGELQFEYYKFGALSLQCAESAKERQALASRIAAARVEFLSLDSPYKEQLANGSQYKVEVFDTKTERGWGVRALEDIPEGRAVLEYAGELCRKDRCRRVCEDGLFHVGKEESLSLPSKDDSHEVAEKSDGSWESCEESDSPPRLSPKDYYFQLRGHRWDVDALKIGNVGRFVNHACDGFNLKAVDFLASANDIKSEMPKRIALVSTRTIFAYEELSYNYRGDGCKPNVRTQKCFCGSPSCQGFIW</sequence>
<reference evidence="13" key="3">
    <citation type="submission" date="2016-03" db="UniProtKB">
        <authorList>
            <consortium name="EnsemblProtists"/>
        </authorList>
    </citation>
    <scope>IDENTIFICATION</scope>
</reference>
<feature type="domain" description="Post-SET" evidence="11">
    <location>
        <begin position="608"/>
        <end position="624"/>
    </location>
</feature>
<evidence type="ECO:0000313" key="13">
    <source>
        <dbReference type="EnsemblProtists" id="EKX47109"/>
    </source>
</evidence>
<dbReference type="PROSITE" id="PS50868">
    <property type="entry name" value="POST_SET"/>
    <property type="match status" value="1"/>
</dbReference>
<comment type="subcellular location">
    <subcellularLocation>
        <location evidence="1">Chromosome</location>
    </subcellularLocation>
</comment>
<evidence type="ECO:0000313" key="12">
    <source>
        <dbReference type="EMBL" id="EKX47109.1"/>
    </source>
</evidence>
<dbReference type="PROSITE" id="PS50280">
    <property type="entry name" value="SET"/>
    <property type="match status" value="1"/>
</dbReference>
<feature type="compositionally biased region" description="Basic and acidic residues" evidence="9">
    <location>
        <begin position="53"/>
        <end position="62"/>
    </location>
</feature>
<dbReference type="KEGG" id="gtt:GUITHDRAFT_137717"/>
<dbReference type="GeneID" id="17303745"/>
<dbReference type="Proteomes" id="UP000011087">
    <property type="component" value="Unassembled WGS sequence"/>
</dbReference>
<evidence type="ECO:0000256" key="3">
    <source>
        <dbReference type="ARBA" id="ARBA00022603"/>
    </source>
</evidence>
<name>L1JG35_GUITC</name>
<feature type="compositionally biased region" description="Polar residues" evidence="9">
    <location>
        <begin position="271"/>
        <end position="281"/>
    </location>
</feature>
<dbReference type="PANTHER" id="PTHR46223">
    <property type="entry name" value="HISTONE-LYSINE N-METHYLTRANSFERASE SUV39H"/>
    <property type="match status" value="1"/>
</dbReference>
<evidence type="ECO:0000259" key="11">
    <source>
        <dbReference type="PROSITE" id="PS50868"/>
    </source>
</evidence>
<dbReference type="InterPro" id="IPR046341">
    <property type="entry name" value="SET_dom_sf"/>
</dbReference>
<keyword evidence="8" id="KW-0175">Coiled coil</keyword>
<keyword evidence="6" id="KW-0479">Metal-binding</keyword>
<dbReference type="EnsemblProtists" id="EKX47109">
    <property type="protein sequence ID" value="EKX47109"/>
    <property type="gene ID" value="GUITHDRAFT_137717"/>
</dbReference>
<evidence type="ECO:0000259" key="10">
    <source>
        <dbReference type="PROSITE" id="PS50280"/>
    </source>
</evidence>
<dbReference type="STRING" id="905079.L1JG35"/>
<dbReference type="GO" id="GO:0032259">
    <property type="term" value="P:methylation"/>
    <property type="evidence" value="ECO:0007669"/>
    <property type="project" value="UniProtKB-KW"/>
</dbReference>
<protein>
    <submittedName>
        <fullName evidence="12 13">Uncharacterized protein</fullName>
    </submittedName>
</protein>
<proteinExistence type="predicted"/>
<evidence type="ECO:0000256" key="8">
    <source>
        <dbReference type="SAM" id="Coils"/>
    </source>
</evidence>
<keyword evidence="7" id="KW-0862">Zinc</keyword>
<dbReference type="GO" id="GO:0046872">
    <property type="term" value="F:metal ion binding"/>
    <property type="evidence" value="ECO:0007669"/>
    <property type="project" value="UniProtKB-KW"/>
</dbReference>
<evidence type="ECO:0000256" key="5">
    <source>
        <dbReference type="ARBA" id="ARBA00022691"/>
    </source>
</evidence>
<dbReference type="InterPro" id="IPR003616">
    <property type="entry name" value="Post-SET_dom"/>
</dbReference>
<dbReference type="eggNOG" id="KOG1082">
    <property type="taxonomic scope" value="Eukaryota"/>
</dbReference>
<feature type="compositionally biased region" description="Basic and acidic residues" evidence="9">
    <location>
        <begin position="189"/>
        <end position="210"/>
    </location>
</feature>
<keyword evidence="3" id="KW-0489">Methyltransferase</keyword>
<dbReference type="RefSeq" id="XP_005834089.1">
    <property type="nucleotide sequence ID" value="XM_005834032.1"/>
</dbReference>
<dbReference type="PANTHER" id="PTHR46223:SF3">
    <property type="entry name" value="HISTONE-LYSINE N-METHYLTRANSFERASE SET-23"/>
    <property type="match status" value="1"/>
</dbReference>
<evidence type="ECO:0000256" key="2">
    <source>
        <dbReference type="ARBA" id="ARBA00022454"/>
    </source>
</evidence>
<feature type="domain" description="SET" evidence="10">
    <location>
        <begin position="435"/>
        <end position="599"/>
    </location>
</feature>
<feature type="compositionally biased region" description="Basic and acidic residues" evidence="9">
    <location>
        <begin position="224"/>
        <end position="238"/>
    </location>
</feature>
<dbReference type="InterPro" id="IPR001214">
    <property type="entry name" value="SET_dom"/>
</dbReference>
<evidence type="ECO:0000256" key="9">
    <source>
        <dbReference type="SAM" id="MobiDB-lite"/>
    </source>
</evidence>
<feature type="region of interest" description="Disordered" evidence="9">
    <location>
        <begin position="178"/>
        <end position="286"/>
    </location>
</feature>
<feature type="region of interest" description="Disordered" evidence="9">
    <location>
        <begin position="132"/>
        <end position="156"/>
    </location>
</feature>
<evidence type="ECO:0000256" key="1">
    <source>
        <dbReference type="ARBA" id="ARBA00004286"/>
    </source>
</evidence>
<feature type="coiled-coil region" evidence="8">
    <location>
        <begin position="72"/>
        <end position="99"/>
    </location>
</feature>
<dbReference type="Gene3D" id="2.170.270.10">
    <property type="entry name" value="SET domain"/>
    <property type="match status" value="1"/>
</dbReference>
<dbReference type="SMART" id="SM00317">
    <property type="entry name" value="SET"/>
    <property type="match status" value="1"/>
</dbReference>
<feature type="compositionally biased region" description="Basic and acidic residues" evidence="9">
    <location>
        <begin position="493"/>
        <end position="509"/>
    </location>
</feature>
<dbReference type="OrthoDB" id="5792673at2759"/>
<reference evidence="14" key="2">
    <citation type="submission" date="2012-11" db="EMBL/GenBank/DDBJ databases">
        <authorList>
            <person name="Kuo A."/>
            <person name="Curtis B.A."/>
            <person name="Tanifuji G."/>
            <person name="Burki F."/>
            <person name="Gruber A."/>
            <person name="Irimia M."/>
            <person name="Maruyama S."/>
            <person name="Arias M.C."/>
            <person name="Ball S.G."/>
            <person name="Gile G.H."/>
            <person name="Hirakawa Y."/>
            <person name="Hopkins J.F."/>
            <person name="Rensing S.A."/>
            <person name="Schmutz J."/>
            <person name="Symeonidi A."/>
            <person name="Elias M."/>
            <person name="Eveleigh R.J."/>
            <person name="Herman E.K."/>
            <person name="Klute M.J."/>
            <person name="Nakayama T."/>
            <person name="Obornik M."/>
            <person name="Reyes-Prieto A."/>
            <person name="Armbrust E.V."/>
            <person name="Aves S.J."/>
            <person name="Beiko R.G."/>
            <person name="Coutinho P."/>
            <person name="Dacks J.B."/>
            <person name="Durnford D.G."/>
            <person name="Fast N.M."/>
            <person name="Green B.R."/>
            <person name="Grisdale C."/>
            <person name="Hempe F."/>
            <person name="Henrissat B."/>
            <person name="Hoppner M.P."/>
            <person name="Ishida K.-I."/>
            <person name="Kim E."/>
            <person name="Koreny L."/>
            <person name="Kroth P.G."/>
            <person name="Liu Y."/>
            <person name="Malik S.-B."/>
            <person name="Maier U.G."/>
            <person name="McRose D."/>
            <person name="Mock T."/>
            <person name="Neilson J.A."/>
            <person name="Onodera N.T."/>
            <person name="Poole A.M."/>
            <person name="Pritham E.J."/>
            <person name="Richards T.A."/>
            <person name="Rocap G."/>
            <person name="Roy S.W."/>
            <person name="Sarai C."/>
            <person name="Schaack S."/>
            <person name="Shirato S."/>
            <person name="Slamovits C.H."/>
            <person name="Spencer D.F."/>
            <person name="Suzuki S."/>
            <person name="Worden A.Z."/>
            <person name="Zauner S."/>
            <person name="Barry K."/>
            <person name="Bell C."/>
            <person name="Bharti A.K."/>
            <person name="Crow J.A."/>
            <person name="Grimwood J."/>
            <person name="Kramer R."/>
            <person name="Lindquist E."/>
            <person name="Lucas S."/>
            <person name="Salamov A."/>
            <person name="McFadden G.I."/>
            <person name="Lane C.E."/>
            <person name="Keeling P.J."/>
            <person name="Gray M.W."/>
            <person name="Grigoriev I.V."/>
            <person name="Archibald J.M."/>
        </authorList>
    </citation>
    <scope>NUCLEOTIDE SEQUENCE</scope>
    <source>
        <strain evidence="14">CCMP2712</strain>
    </source>
</reference>
<feature type="compositionally biased region" description="Acidic residues" evidence="9">
    <location>
        <begin position="30"/>
        <end position="39"/>
    </location>
</feature>
<evidence type="ECO:0000313" key="14">
    <source>
        <dbReference type="Proteomes" id="UP000011087"/>
    </source>
</evidence>
<dbReference type="SUPFAM" id="SSF82199">
    <property type="entry name" value="SET domain"/>
    <property type="match status" value="1"/>
</dbReference>
<organism evidence="12">
    <name type="scientific">Guillardia theta (strain CCMP2712)</name>
    <name type="common">Cryptophyte</name>
    <dbReference type="NCBI Taxonomy" id="905079"/>
    <lineage>
        <taxon>Eukaryota</taxon>
        <taxon>Cryptophyceae</taxon>
        <taxon>Pyrenomonadales</taxon>
        <taxon>Geminigeraceae</taxon>
        <taxon>Guillardia</taxon>
    </lineage>
</organism>
<dbReference type="AlphaFoldDB" id="L1JG35"/>
<accession>L1JG35</accession>
<keyword evidence="4" id="KW-0808">Transferase</keyword>
<dbReference type="HOGENOM" id="CLU_438368_0_0_1"/>